<dbReference type="Gramene" id="RZC45819">
    <property type="protein sequence ID" value="RZC45819"/>
    <property type="gene ID" value="C5167_038777"/>
</dbReference>
<reference evidence="4 5" key="1">
    <citation type="journal article" date="2018" name="Science">
        <title>The opium poppy genome and morphinan production.</title>
        <authorList>
            <person name="Guo L."/>
            <person name="Winzer T."/>
            <person name="Yang X."/>
            <person name="Li Y."/>
            <person name="Ning Z."/>
            <person name="He Z."/>
            <person name="Teodor R."/>
            <person name="Lu Y."/>
            <person name="Bowser T.A."/>
            <person name="Graham I.A."/>
            <person name="Ye K."/>
        </authorList>
    </citation>
    <scope>NUCLEOTIDE SEQUENCE [LARGE SCALE GENOMIC DNA]</scope>
    <source>
        <strain evidence="5">cv. HN1</strain>
        <tissue evidence="4">Leaves</tissue>
    </source>
</reference>
<dbReference type="GO" id="GO:0003676">
    <property type="term" value="F:nucleic acid binding"/>
    <property type="evidence" value="ECO:0007669"/>
    <property type="project" value="InterPro"/>
</dbReference>
<evidence type="ECO:0000256" key="1">
    <source>
        <dbReference type="ARBA" id="ARBA00007692"/>
    </source>
</evidence>
<keyword evidence="5" id="KW-1185">Reference proteome</keyword>
<name>A0A4Y7IEI7_PAPSO</name>
<dbReference type="Pfam" id="PF02536">
    <property type="entry name" value="mTERF"/>
    <property type="match status" value="1"/>
</dbReference>
<sequence length="85" mass="9491">MEVVGSQNGGIGSSSNRSNMVGFFKEKGFNDKNIDELFTKCKRLEGAERETASENWAYLKSIGIQERKLPYAVSKCPKILTLKSE</sequence>
<dbReference type="InterPro" id="IPR003690">
    <property type="entry name" value="MTERF"/>
</dbReference>
<proteinExistence type="inferred from homology"/>
<dbReference type="Proteomes" id="UP000316621">
    <property type="component" value="Chromosome 1"/>
</dbReference>
<evidence type="ECO:0000313" key="4">
    <source>
        <dbReference type="EMBL" id="RZC45819.1"/>
    </source>
</evidence>
<dbReference type="GO" id="GO:0006353">
    <property type="term" value="P:DNA-templated transcription termination"/>
    <property type="evidence" value="ECO:0007669"/>
    <property type="project" value="UniProtKB-KW"/>
</dbReference>
<evidence type="ECO:0000256" key="3">
    <source>
        <dbReference type="ARBA" id="ARBA00022946"/>
    </source>
</evidence>
<organism evidence="4 5">
    <name type="scientific">Papaver somniferum</name>
    <name type="common">Opium poppy</name>
    <dbReference type="NCBI Taxonomy" id="3469"/>
    <lineage>
        <taxon>Eukaryota</taxon>
        <taxon>Viridiplantae</taxon>
        <taxon>Streptophyta</taxon>
        <taxon>Embryophyta</taxon>
        <taxon>Tracheophyta</taxon>
        <taxon>Spermatophyta</taxon>
        <taxon>Magnoliopsida</taxon>
        <taxon>Ranunculales</taxon>
        <taxon>Papaveraceae</taxon>
        <taxon>Papaveroideae</taxon>
        <taxon>Papaver</taxon>
    </lineage>
</organism>
<dbReference type="Gene3D" id="1.25.70.10">
    <property type="entry name" value="Transcription termination factor 3, mitochondrial"/>
    <property type="match status" value="1"/>
</dbReference>
<dbReference type="EMBL" id="CM010715">
    <property type="protein sequence ID" value="RZC45819.1"/>
    <property type="molecule type" value="Genomic_DNA"/>
</dbReference>
<gene>
    <name evidence="4" type="ORF">C5167_038777</name>
</gene>
<dbReference type="AlphaFoldDB" id="A0A4Y7IEI7"/>
<keyword evidence="2" id="KW-0805">Transcription regulation</keyword>
<keyword evidence="2" id="KW-0806">Transcription termination</keyword>
<keyword evidence="3" id="KW-0809">Transit peptide</keyword>
<dbReference type="InterPro" id="IPR038538">
    <property type="entry name" value="MTERF_sf"/>
</dbReference>
<protein>
    <submittedName>
        <fullName evidence="4">Uncharacterized protein</fullName>
    </submittedName>
</protein>
<evidence type="ECO:0000256" key="2">
    <source>
        <dbReference type="ARBA" id="ARBA00022472"/>
    </source>
</evidence>
<evidence type="ECO:0000313" key="5">
    <source>
        <dbReference type="Proteomes" id="UP000316621"/>
    </source>
</evidence>
<comment type="similarity">
    <text evidence="1">Belongs to the mTERF family.</text>
</comment>
<keyword evidence="2" id="KW-0804">Transcription</keyword>
<accession>A0A4Y7IEI7</accession>